<dbReference type="GO" id="GO:0015074">
    <property type="term" value="P:DNA integration"/>
    <property type="evidence" value="ECO:0007669"/>
    <property type="project" value="InterPro"/>
</dbReference>
<accession>A0AAD5LI93</accession>
<dbReference type="SUPFAM" id="SSF56672">
    <property type="entry name" value="DNA/RNA polymerases"/>
    <property type="match status" value="1"/>
</dbReference>
<reference evidence="6 7" key="1">
    <citation type="submission" date="2022-05" db="EMBL/GenBank/DDBJ databases">
        <title>A multi-omics perspective on studying reproductive biology in Daphnia sinensis.</title>
        <authorList>
            <person name="Jia J."/>
        </authorList>
    </citation>
    <scope>NUCLEOTIDE SEQUENCE [LARGE SCALE GENOMIC DNA]</scope>
    <source>
        <strain evidence="6 7">WSL</strain>
    </source>
</reference>
<evidence type="ECO:0000259" key="5">
    <source>
        <dbReference type="PROSITE" id="PS51898"/>
    </source>
</evidence>
<dbReference type="InterPro" id="IPR010998">
    <property type="entry name" value="Integrase_recombinase_N"/>
</dbReference>
<keyword evidence="6" id="KW-0548">Nucleotidyltransferase</keyword>
<dbReference type="EMBL" id="WJBH02000002">
    <property type="protein sequence ID" value="KAI9562535.1"/>
    <property type="molecule type" value="Genomic_DNA"/>
</dbReference>
<dbReference type="Pfam" id="PF00589">
    <property type="entry name" value="Phage_integrase"/>
    <property type="match status" value="1"/>
</dbReference>
<dbReference type="Gene3D" id="1.10.443.10">
    <property type="entry name" value="Intergrase catalytic core"/>
    <property type="match status" value="1"/>
</dbReference>
<feature type="compositionally biased region" description="Basic and acidic residues" evidence="3">
    <location>
        <begin position="137"/>
        <end position="157"/>
    </location>
</feature>
<dbReference type="Gene3D" id="3.10.10.10">
    <property type="entry name" value="HIV Type 1 Reverse Transcriptase, subunit A, domain 1"/>
    <property type="match status" value="1"/>
</dbReference>
<dbReference type="GO" id="GO:0006310">
    <property type="term" value="P:DNA recombination"/>
    <property type="evidence" value="ECO:0007669"/>
    <property type="project" value="UniProtKB-KW"/>
</dbReference>
<dbReference type="CDD" id="cd03714">
    <property type="entry name" value="RT_DIRS1"/>
    <property type="match status" value="1"/>
</dbReference>
<dbReference type="InterPro" id="IPR043128">
    <property type="entry name" value="Rev_trsase/Diguanyl_cyclase"/>
</dbReference>
<evidence type="ECO:0000256" key="3">
    <source>
        <dbReference type="SAM" id="MobiDB-lite"/>
    </source>
</evidence>
<dbReference type="PANTHER" id="PTHR35617:SF3">
    <property type="entry name" value="CORE-BINDING (CB) DOMAIN-CONTAINING PROTEIN"/>
    <property type="match status" value="1"/>
</dbReference>
<dbReference type="InterPro" id="IPR000477">
    <property type="entry name" value="RT_dom"/>
</dbReference>
<dbReference type="InterPro" id="IPR043502">
    <property type="entry name" value="DNA/RNA_pol_sf"/>
</dbReference>
<dbReference type="Gene3D" id="3.30.70.270">
    <property type="match status" value="1"/>
</dbReference>
<dbReference type="PROSITE" id="PS51898">
    <property type="entry name" value="TYR_RECOMBINASE"/>
    <property type="match status" value="1"/>
</dbReference>
<evidence type="ECO:0000259" key="4">
    <source>
        <dbReference type="PROSITE" id="PS50878"/>
    </source>
</evidence>
<dbReference type="Gene3D" id="1.10.150.130">
    <property type="match status" value="1"/>
</dbReference>
<dbReference type="SUPFAM" id="SSF47823">
    <property type="entry name" value="lambda integrase-like, N-terminal domain"/>
    <property type="match status" value="1"/>
</dbReference>
<dbReference type="Pfam" id="PF00078">
    <property type="entry name" value="RVT_1"/>
    <property type="match status" value="1"/>
</dbReference>
<evidence type="ECO:0000313" key="7">
    <source>
        <dbReference type="Proteomes" id="UP000820818"/>
    </source>
</evidence>
<dbReference type="InterPro" id="IPR002104">
    <property type="entry name" value="Integrase_catalytic"/>
</dbReference>
<feature type="region of interest" description="Disordered" evidence="3">
    <location>
        <begin position="137"/>
        <end position="200"/>
    </location>
</feature>
<dbReference type="GO" id="GO:0003677">
    <property type="term" value="F:DNA binding"/>
    <property type="evidence" value="ECO:0007669"/>
    <property type="project" value="UniProtKB-KW"/>
</dbReference>
<keyword evidence="6" id="KW-0808">Transferase</keyword>
<keyword evidence="7" id="KW-1185">Reference proteome</keyword>
<feature type="domain" description="Tyr recombinase" evidence="5">
    <location>
        <begin position="754"/>
        <end position="959"/>
    </location>
</feature>
<comment type="caution">
    <text evidence="6">The sequence shown here is derived from an EMBL/GenBank/DDBJ whole genome shotgun (WGS) entry which is preliminary data.</text>
</comment>
<evidence type="ECO:0000313" key="6">
    <source>
        <dbReference type="EMBL" id="KAI9562535.1"/>
    </source>
</evidence>
<proteinExistence type="predicted"/>
<evidence type="ECO:0000256" key="1">
    <source>
        <dbReference type="ARBA" id="ARBA00023125"/>
    </source>
</evidence>
<sequence>MPPKLDAWMSRRSKDKGVLKAVNVKEEALIRTQLKIMDIGPPLIDLYARLATMNETTTSNMRRSVQAALQQWGRAFAHVSKKRRESVVHFTDPRVEYLLKDDSCFATGKEARELLFTGRFLEKMLTEANQDETLARRDKAVAATDRRNPVRSTRRDQLIPPSTRHTHYGGHQYERGSRARGRRGGGDPRGGRGRENSNPRRYEFLTPCNIQAHPIVSVKITDDLWVLNTVANGLKIDFLSEPFQRSSPRDVVMSDEMRAVCQTEIASLLKKWAVKEITDESGGFICSFFCVPKKVDGFKPIVNLKPLYKFIKYERFKMENLETVRSLVREGDWFVKLDLKDAYLTVPVYCPQQKFLRFKWERRIFQFKCMAFGLAPAPRIFTKILKVVVAFFRKQGIRLVVYLDDFLVMNETENGTRANLKTDKSVTVPTQTIEYLGMVVDSNRLCFSLPSAKVEDVKNMCRKALADGIVSLRTIASILGNFTWAIPTIPFAQTHYRSMQRFYITESQKARKDLSVKLTLSHGSDFFPRSPDIEIFSDASLSGWGAVCDGVTTRGPWTSEQANLHIYSLELIGALYALQSFAEKARGLSIRILAIPTVVPGPPGVGMQRPDSSCSFSRSAEISNGRDASSVVNRLATASRLEIIRRYFRREGFSESFVELLLAGNRTNTHSTYESAWRNWNDWCFSRNEDPLSVPLVSILEFLSGLHRDGKSYSSVNIHRSMSSKTLPTVDGHPIGIHPLVKSLLNGCYNLNPPKPKYNYAWDPSVVINYMSKLGNNAFIPLPSLTKKTAVLLALASLLRVSELAAIDYQSVIFSEDDVKFTLLRLRKAQRGGPLQSVVILKLLDADCCPVQAFKAYVDRTSTIRESNIKQLFVSTIAPHTGVTANTMSKWIRSALNVSGVDTSVFKAHSTRGAAASKASASGVSTDEILKAGHWKSESTFGRFYKRAIVPSIVPAILRSWIGRKGRYGSSRQIF</sequence>
<feature type="compositionally biased region" description="Basic and acidic residues" evidence="3">
    <location>
        <begin position="184"/>
        <end position="200"/>
    </location>
</feature>
<dbReference type="GO" id="GO:0003964">
    <property type="term" value="F:RNA-directed DNA polymerase activity"/>
    <property type="evidence" value="ECO:0007669"/>
    <property type="project" value="UniProtKB-KW"/>
</dbReference>
<organism evidence="6 7">
    <name type="scientific">Daphnia sinensis</name>
    <dbReference type="NCBI Taxonomy" id="1820382"/>
    <lineage>
        <taxon>Eukaryota</taxon>
        <taxon>Metazoa</taxon>
        <taxon>Ecdysozoa</taxon>
        <taxon>Arthropoda</taxon>
        <taxon>Crustacea</taxon>
        <taxon>Branchiopoda</taxon>
        <taxon>Diplostraca</taxon>
        <taxon>Cladocera</taxon>
        <taxon>Anomopoda</taxon>
        <taxon>Daphniidae</taxon>
        <taxon>Daphnia</taxon>
        <taxon>Daphnia similis group</taxon>
    </lineage>
</organism>
<dbReference type="PROSITE" id="PS50878">
    <property type="entry name" value="RT_POL"/>
    <property type="match status" value="1"/>
</dbReference>
<keyword evidence="1" id="KW-0238">DNA-binding</keyword>
<feature type="domain" description="Reverse transcriptase" evidence="4">
    <location>
        <begin position="272"/>
        <end position="483"/>
    </location>
</feature>
<evidence type="ECO:0000256" key="2">
    <source>
        <dbReference type="ARBA" id="ARBA00023172"/>
    </source>
</evidence>
<dbReference type="InterPro" id="IPR011010">
    <property type="entry name" value="DNA_brk_join_enz"/>
</dbReference>
<dbReference type="CDD" id="cd09275">
    <property type="entry name" value="RNase_HI_RT_DIRS1"/>
    <property type="match status" value="1"/>
</dbReference>
<dbReference type="AlphaFoldDB" id="A0AAD5LI93"/>
<protein>
    <submittedName>
        <fullName evidence="6">Reverse transcriptase</fullName>
    </submittedName>
</protein>
<keyword evidence="2" id="KW-0233">DNA recombination</keyword>
<gene>
    <name evidence="6" type="ORF">GHT06_009986</name>
</gene>
<keyword evidence="6" id="KW-0695">RNA-directed DNA polymerase</keyword>
<dbReference type="SUPFAM" id="SSF56349">
    <property type="entry name" value="DNA breaking-rejoining enzymes"/>
    <property type="match status" value="1"/>
</dbReference>
<name>A0AAD5LI93_9CRUS</name>
<dbReference type="PANTHER" id="PTHR35617">
    <property type="entry name" value="PHAGE_INTEGRASE DOMAIN-CONTAINING PROTEIN"/>
    <property type="match status" value="1"/>
</dbReference>
<dbReference type="Proteomes" id="UP000820818">
    <property type="component" value="Linkage Group LG2"/>
</dbReference>
<dbReference type="InterPro" id="IPR013762">
    <property type="entry name" value="Integrase-like_cat_sf"/>
</dbReference>